<feature type="region of interest" description="Disordered" evidence="1">
    <location>
        <begin position="68"/>
        <end position="96"/>
    </location>
</feature>
<keyword evidence="2" id="KW-1133">Transmembrane helix</keyword>
<feature type="domain" description="TadE-like" evidence="3">
    <location>
        <begin position="27"/>
        <end position="69"/>
    </location>
</feature>
<proteinExistence type="predicted"/>
<dbReference type="Pfam" id="PF07811">
    <property type="entry name" value="TadE"/>
    <property type="match status" value="1"/>
</dbReference>
<feature type="transmembrane region" description="Helical" evidence="2">
    <location>
        <begin position="33"/>
        <end position="55"/>
    </location>
</feature>
<feature type="region of interest" description="Disordered" evidence="1">
    <location>
        <begin position="115"/>
        <end position="134"/>
    </location>
</feature>
<protein>
    <recommendedName>
        <fullName evidence="3">TadE-like domain-containing protein</fullName>
    </recommendedName>
</protein>
<dbReference type="InterPro" id="IPR049790">
    <property type="entry name" value="Rv3655c/TadE"/>
</dbReference>
<evidence type="ECO:0000313" key="5">
    <source>
        <dbReference type="Proteomes" id="UP001501074"/>
    </source>
</evidence>
<feature type="region of interest" description="Disordered" evidence="1">
    <location>
        <begin position="1"/>
        <end position="25"/>
    </location>
</feature>
<dbReference type="InterPro" id="IPR012495">
    <property type="entry name" value="TadE-like_dom"/>
</dbReference>
<name>A0ABP7AH57_9ACTN</name>
<dbReference type="NCBIfam" id="NF041390">
    <property type="entry name" value="TadE_Rv3655c"/>
    <property type="match status" value="1"/>
</dbReference>
<gene>
    <name evidence="4" type="ORF">GCM10022223_58490</name>
</gene>
<feature type="compositionally biased region" description="Basic and acidic residues" evidence="1">
    <location>
        <begin position="1"/>
        <end position="13"/>
    </location>
</feature>
<keyword evidence="5" id="KW-1185">Reference proteome</keyword>
<comment type="caution">
    <text evidence="4">The sequence shown here is derived from an EMBL/GenBank/DDBJ whole genome shotgun (WGS) entry which is preliminary data.</text>
</comment>
<organism evidence="4 5">
    <name type="scientific">Kineosporia mesophila</name>
    <dbReference type="NCBI Taxonomy" id="566012"/>
    <lineage>
        <taxon>Bacteria</taxon>
        <taxon>Bacillati</taxon>
        <taxon>Actinomycetota</taxon>
        <taxon>Actinomycetes</taxon>
        <taxon>Kineosporiales</taxon>
        <taxon>Kineosporiaceae</taxon>
        <taxon>Kineosporia</taxon>
    </lineage>
</organism>
<evidence type="ECO:0000313" key="4">
    <source>
        <dbReference type="EMBL" id="GAA3632553.1"/>
    </source>
</evidence>
<reference evidence="5" key="1">
    <citation type="journal article" date="2019" name="Int. J. Syst. Evol. Microbiol.">
        <title>The Global Catalogue of Microorganisms (GCM) 10K type strain sequencing project: providing services to taxonomists for standard genome sequencing and annotation.</title>
        <authorList>
            <consortium name="The Broad Institute Genomics Platform"/>
            <consortium name="The Broad Institute Genome Sequencing Center for Infectious Disease"/>
            <person name="Wu L."/>
            <person name="Ma J."/>
        </authorList>
    </citation>
    <scope>NUCLEOTIDE SEQUENCE [LARGE SCALE GENOMIC DNA]</scope>
    <source>
        <strain evidence="5">JCM 16902</strain>
    </source>
</reference>
<sequence>MNQLDGRGDEHITPARPAAGTARPDRGSVTAEFALLLPVLVVLLTAVLSAATAGVRQLQCIDAARAGARAAARHDDARPAATAVGPEGAQVDVSNGTDSVTVRVSDEVSLPLPWHPHLTVGAENTAQVEPEAGP</sequence>
<evidence type="ECO:0000256" key="2">
    <source>
        <dbReference type="SAM" id="Phobius"/>
    </source>
</evidence>
<keyword evidence="2" id="KW-0812">Transmembrane</keyword>
<dbReference type="RefSeq" id="WP_231483930.1">
    <property type="nucleotide sequence ID" value="NZ_BAAAZO010000011.1"/>
</dbReference>
<dbReference type="Proteomes" id="UP001501074">
    <property type="component" value="Unassembled WGS sequence"/>
</dbReference>
<evidence type="ECO:0000259" key="3">
    <source>
        <dbReference type="Pfam" id="PF07811"/>
    </source>
</evidence>
<accession>A0ABP7AH57</accession>
<evidence type="ECO:0000256" key="1">
    <source>
        <dbReference type="SAM" id="MobiDB-lite"/>
    </source>
</evidence>
<dbReference type="EMBL" id="BAAAZO010000011">
    <property type="protein sequence ID" value="GAA3632553.1"/>
    <property type="molecule type" value="Genomic_DNA"/>
</dbReference>
<keyword evidence="2" id="KW-0472">Membrane</keyword>